<evidence type="ECO:0000256" key="2">
    <source>
        <dbReference type="ARBA" id="ARBA00023315"/>
    </source>
</evidence>
<dbReference type="EMBL" id="JAKEVZ010000002">
    <property type="protein sequence ID" value="MCF1750034.1"/>
    <property type="molecule type" value="Genomic_DNA"/>
</dbReference>
<dbReference type="InterPro" id="IPR016181">
    <property type="entry name" value="Acyl_CoA_acyltransferase"/>
</dbReference>
<dbReference type="PANTHER" id="PTHR10545:SF29">
    <property type="entry name" value="GH14572P-RELATED"/>
    <property type="match status" value="1"/>
</dbReference>
<keyword evidence="2" id="KW-0012">Acyltransferase</keyword>
<dbReference type="CDD" id="cd04301">
    <property type="entry name" value="NAT_SF"/>
    <property type="match status" value="1"/>
</dbReference>
<dbReference type="InterPro" id="IPR000182">
    <property type="entry name" value="GNAT_dom"/>
</dbReference>
<evidence type="ECO:0000259" key="3">
    <source>
        <dbReference type="PROSITE" id="PS51186"/>
    </source>
</evidence>
<evidence type="ECO:0000256" key="1">
    <source>
        <dbReference type="ARBA" id="ARBA00022679"/>
    </source>
</evidence>
<evidence type="ECO:0000313" key="5">
    <source>
        <dbReference type="Proteomes" id="UP001201449"/>
    </source>
</evidence>
<evidence type="ECO:0000313" key="4">
    <source>
        <dbReference type="EMBL" id="MCF1750034.1"/>
    </source>
</evidence>
<feature type="domain" description="N-acetyltransferase" evidence="3">
    <location>
        <begin position="3"/>
        <end position="149"/>
    </location>
</feature>
<dbReference type="Pfam" id="PF00583">
    <property type="entry name" value="Acetyltransf_1"/>
    <property type="match status" value="1"/>
</dbReference>
<dbReference type="PANTHER" id="PTHR10545">
    <property type="entry name" value="DIAMINE N-ACETYLTRANSFERASE"/>
    <property type="match status" value="1"/>
</dbReference>
<protein>
    <submittedName>
        <fullName evidence="4">GNAT family N-acetyltransferase</fullName>
    </submittedName>
</protein>
<proteinExistence type="predicted"/>
<organism evidence="4 5">
    <name type="scientific">Mariniradius sediminis</name>
    <dbReference type="NCBI Taxonomy" id="2909237"/>
    <lineage>
        <taxon>Bacteria</taxon>
        <taxon>Pseudomonadati</taxon>
        <taxon>Bacteroidota</taxon>
        <taxon>Cytophagia</taxon>
        <taxon>Cytophagales</taxon>
        <taxon>Cyclobacteriaceae</taxon>
        <taxon>Mariniradius</taxon>
    </lineage>
</organism>
<dbReference type="SUPFAM" id="SSF55729">
    <property type="entry name" value="Acyl-CoA N-acyltransferases (Nat)"/>
    <property type="match status" value="1"/>
</dbReference>
<dbReference type="Proteomes" id="UP001201449">
    <property type="component" value="Unassembled WGS sequence"/>
</dbReference>
<dbReference type="InterPro" id="IPR051016">
    <property type="entry name" value="Diverse_Substrate_AcTransf"/>
</dbReference>
<keyword evidence="1" id="KW-0808">Transferase</keyword>
<gene>
    <name evidence="4" type="ORF">L0U89_03050</name>
</gene>
<dbReference type="PROSITE" id="PS51186">
    <property type="entry name" value="GNAT"/>
    <property type="match status" value="1"/>
</dbReference>
<name>A0ABS9BRP9_9BACT</name>
<accession>A0ABS9BRP9</accession>
<dbReference type="RefSeq" id="WP_234860173.1">
    <property type="nucleotide sequence ID" value="NZ_JAKEVZ010000002.1"/>
</dbReference>
<sequence>MKYVIRPCEEKDLPALVQLCADHAAYERAEYDPEGKAEGLREAIFGPNKRLNCWIVDIGGKAEGFASFTFDFSTWDAAPFLYMDCLYLNENCRSMGIGADIMERIRKVAREKNCVNIQWQTPEFNARAIKFYVGLGGVGKQKMRFFLKP</sequence>
<keyword evidence="5" id="KW-1185">Reference proteome</keyword>
<reference evidence="4 5" key="1">
    <citation type="submission" date="2022-01" db="EMBL/GenBank/DDBJ databases">
        <title>Mariniradius saccharolyticus sp. nov., isolated from sediment of a river.</title>
        <authorList>
            <person name="Liu H."/>
        </authorList>
    </citation>
    <scope>NUCLEOTIDE SEQUENCE [LARGE SCALE GENOMIC DNA]</scope>
    <source>
        <strain evidence="4 5">RY-2</strain>
    </source>
</reference>
<dbReference type="Gene3D" id="3.40.630.30">
    <property type="match status" value="1"/>
</dbReference>
<comment type="caution">
    <text evidence="4">The sequence shown here is derived from an EMBL/GenBank/DDBJ whole genome shotgun (WGS) entry which is preliminary data.</text>
</comment>